<dbReference type="EMBL" id="SMFL01000019">
    <property type="protein sequence ID" value="TDE09589.1"/>
    <property type="molecule type" value="Genomic_DNA"/>
</dbReference>
<reference evidence="1 2" key="1">
    <citation type="submission" date="2019-03" db="EMBL/GenBank/DDBJ databases">
        <title>Dyadobacter AR-3-6 sp. nov., isolated from arctic soil.</title>
        <authorList>
            <person name="Chaudhary D.K."/>
        </authorList>
    </citation>
    <scope>NUCLEOTIDE SEQUENCE [LARGE SCALE GENOMIC DNA]</scope>
    <source>
        <strain evidence="1 2">AR-3-6</strain>
    </source>
</reference>
<dbReference type="RefSeq" id="WP_131962093.1">
    <property type="nucleotide sequence ID" value="NZ_SMFL01000019.1"/>
</dbReference>
<organism evidence="1 2">
    <name type="scientific">Dyadobacter psychrotolerans</name>
    <dbReference type="NCBI Taxonomy" id="2541721"/>
    <lineage>
        <taxon>Bacteria</taxon>
        <taxon>Pseudomonadati</taxon>
        <taxon>Bacteroidota</taxon>
        <taxon>Cytophagia</taxon>
        <taxon>Cytophagales</taxon>
        <taxon>Spirosomataceae</taxon>
        <taxon>Dyadobacter</taxon>
    </lineage>
</organism>
<protein>
    <submittedName>
        <fullName evidence="1">Uncharacterized protein</fullName>
    </submittedName>
</protein>
<gene>
    <name evidence="1" type="ORF">E0F88_30335</name>
</gene>
<dbReference type="Proteomes" id="UP000294850">
    <property type="component" value="Unassembled WGS sequence"/>
</dbReference>
<keyword evidence="2" id="KW-1185">Reference proteome</keyword>
<evidence type="ECO:0000313" key="2">
    <source>
        <dbReference type="Proteomes" id="UP000294850"/>
    </source>
</evidence>
<comment type="caution">
    <text evidence="1">The sequence shown here is derived from an EMBL/GenBank/DDBJ whole genome shotgun (WGS) entry which is preliminary data.</text>
</comment>
<name>A0A4R5D7T9_9BACT</name>
<accession>A0A4R5D7T9</accession>
<dbReference type="AlphaFoldDB" id="A0A4R5D7T9"/>
<proteinExistence type="predicted"/>
<evidence type="ECO:0000313" key="1">
    <source>
        <dbReference type="EMBL" id="TDE09589.1"/>
    </source>
</evidence>
<sequence length="209" mass="24494">MVSPKICKWLLLYGFLINLLGCEFVREESRKEEIFALFGSDYNKQRVKLKIPILPDNDWLPSRVVFSGDVGECDFTKKTTADPREDSSSRHAKKEVYFLKSNIKPIRETDLYYSGRRFSENDPDYYGWERLEIDYDYVNDTISTFHRRLINEKDNNVFVQGRRQAFLFAPITESATSNQGFIEHRHLKSKPISLSQADSVLKAWSISRF</sequence>